<dbReference type="GO" id="GO:0016616">
    <property type="term" value="F:oxidoreductase activity, acting on the CH-OH group of donors, NAD or NADP as acceptor"/>
    <property type="evidence" value="ECO:0007669"/>
    <property type="project" value="InterPro"/>
</dbReference>
<dbReference type="GO" id="GO:0051287">
    <property type="term" value="F:NAD binding"/>
    <property type="evidence" value="ECO:0007669"/>
    <property type="project" value="InterPro"/>
</dbReference>
<dbReference type="Proteomes" id="UP000199444">
    <property type="component" value="Unassembled WGS sequence"/>
</dbReference>
<dbReference type="AlphaFoldDB" id="A0A1H0YIU7"/>
<reference evidence="6 7" key="1">
    <citation type="submission" date="2016-10" db="EMBL/GenBank/DDBJ databases">
        <authorList>
            <person name="de Groot N.N."/>
        </authorList>
    </citation>
    <scope>NUCLEOTIDE SEQUENCE [LARGE SCALE GENOMIC DNA]</scope>
    <source>
        <strain evidence="6 7">CGMCC 1.10449</strain>
    </source>
</reference>
<dbReference type="InterPro" id="IPR036220">
    <property type="entry name" value="UDP-Glc/GDP-Man_DH_C_sf"/>
</dbReference>
<dbReference type="PANTHER" id="PTHR43491">
    <property type="entry name" value="UDP-N-ACETYL-D-MANNOSAMINE DEHYDROGENASE"/>
    <property type="match status" value="1"/>
</dbReference>
<gene>
    <name evidence="6" type="ORF">SAMN05216231_0674</name>
</gene>
<dbReference type="SUPFAM" id="SSF52413">
    <property type="entry name" value="UDP-glucose/GDP-mannose dehydrogenase C-terminal domain"/>
    <property type="match status" value="1"/>
</dbReference>
<dbReference type="Pfam" id="PF03720">
    <property type="entry name" value="UDPG_MGDP_dh_C"/>
    <property type="match status" value="1"/>
</dbReference>
<dbReference type="Pfam" id="PF03721">
    <property type="entry name" value="UDPG_MGDP_dh_N"/>
    <property type="match status" value="1"/>
</dbReference>
<keyword evidence="2" id="KW-0560">Oxidoreductase</keyword>
<dbReference type="SUPFAM" id="SSF51735">
    <property type="entry name" value="NAD(P)-binding Rossmann-fold domains"/>
    <property type="match status" value="1"/>
</dbReference>
<dbReference type="Pfam" id="PF00984">
    <property type="entry name" value="UDPG_MGDP_dh"/>
    <property type="match status" value="1"/>
</dbReference>
<dbReference type="InterPro" id="IPR001732">
    <property type="entry name" value="UDP-Glc/GDP-Man_DH_N"/>
</dbReference>
<name>A0A1H0YIU7_9BACI</name>
<dbReference type="GO" id="GO:0000271">
    <property type="term" value="P:polysaccharide biosynthetic process"/>
    <property type="evidence" value="ECO:0007669"/>
    <property type="project" value="InterPro"/>
</dbReference>
<feature type="domain" description="UDP-glucose/GDP-mannose dehydrogenase C-terminal" evidence="5">
    <location>
        <begin position="306"/>
        <end position="402"/>
    </location>
</feature>
<proteinExistence type="inferred from homology"/>
<dbReference type="Gene3D" id="3.40.50.720">
    <property type="entry name" value="NAD(P)-binding Rossmann-like Domain"/>
    <property type="match status" value="2"/>
</dbReference>
<dbReference type="PIRSF" id="PIRSF000124">
    <property type="entry name" value="UDPglc_GDPman_dh"/>
    <property type="match status" value="1"/>
</dbReference>
<dbReference type="InterPro" id="IPR014027">
    <property type="entry name" value="UDP-Glc/GDP-Man_DH_C"/>
</dbReference>
<protein>
    <submittedName>
        <fullName evidence="6">UDP-N-acetyl-D-mannosaminuronic acid dehydrogenase</fullName>
    </submittedName>
</protein>
<evidence type="ECO:0000313" key="7">
    <source>
        <dbReference type="Proteomes" id="UP000199444"/>
    </source>
</evidence>
<evidence type="ECO:0000259" key="5">
    <source>
        <dbReference type="SMART" id="SM00984"/>
    </source>
</evidence>
<evidence type="ECO:0000256" key="2">
    <source>
        <dbReference type="ARBA" id="ARBA00023002"/>
    </source>
</evidence>
<dbReference type="PANTHER" id="PTHR43491:SF2">
    <property type="entry name" value="UDP-N-ACETYL-D-MANNOSAMINE DEHYDROGENASE"/>
    <property type="match status" value="1"/>
</dbReference>
<evidence type="ECO:0000313" key="6">
    <source>
        <dbReference type="EMBL" id="SDQ15003.1"/>
    </source>
</evidence>
<evidence type="ECO:0000256" key="3">
    <source>
        <dbReference type="ARBA" id="ARBA00023027"/>
    </source>
</evidence>
<dbReference type="EMBL" id="FNKD01000001">
    <property type="protein sequence ID" value="SDQ15003.1"/>
    <property type="molecule type" value="Genomic_DNA"/>
</dbReference>
<dbReference type="GO" id="GO:0016628">
    <property type="term" value="F:oxidoreductase activity, acting on the CH-CH group of donors, NAD or NADP as acceptor"/>
    <property type="evidence" value="ECO:0007669"/>
    <property type="project" value="InterPro"/>
</dbReference>
<dbReference type="RefSeq" id="WP_092491534.1">
    <property type="nucleotide sequence ID" value="NZ_FNKD01000001.1"/>
</dbReference>
<dbReference type="InterPro" id="IPR017476">
    <property type="entry name" value="UDP-Glc/GDP-Man"/>
</dbReference>
<dbReference type="InterPro" id="IPR028359">
    <property type="entry name" value="UDP_ManNAc/GlcNAc_DH"/>
</dbReference>
<dbReference type="NCBIfam" id="TIGR03026">
    <property type="entry name" value="NDP-sugDHase"/>
    <property type="match status" value="1"/>
</dbReference>
<dbReference type="InterPro" id="IPR008927">
    <property type="entry name" value="6-PGluconate_DH-like_C_sf"/>
</dbReference>
<dbReference type="SUPFAM" id="SSF48179">
    <property type="entry name" value="6-phosphogluconate dehydrogenase C-terminal domain-like"/>
    <property type="match status" value="1"/>
</dbReference>
<comment type="similarity">
    <text evidence="1 4">Belongs to the UDP-glucose/GDP-mannose dehydrogenase family.</text>
</comment>
<dbReference type="PIRSF" id="PIRSF500136">
    <property type="entry name" value="UDP_ManNAc_DH"/>
    <property type="match status" value="1"/>
</dbReference>
<dbReference type="SMART" id="SM00984">
    <property type="entry name" value="UDPG_MGDP_dh_C"/>
    <property type="match status" value="1"/>
</dbReference>
<evidence type="ECO:0000256" key="4">
    <source>
        <dbReference type="PIRNR" id="PIRNR000124"/>
    </source>
</evidence>
<organism evidence="6 7">
    <name type="scientific">Virgibacillus salinus</name>
    <dbReference type="NCBI Taxonomy" id="553311"/>
    <lineage>
        <taxon>Bacteria</taxon>
        <taxon>Bacillati</taxon>
        <taxon>Bacillota</taxon>
        <taxon>Bacilli</taxon>
        <taxon>Bacillales</taxon>
        <taxon>Bacillaceae</taxon>
        <taxon>Virgibacillus</taxon>
    </lineage>
</organism>
<keyword evidence="7" id="KW-1185">Reference proteome</keyword>
<sequence>MISKLCVIGLGYIGLPTAVVFAQNGWEVTGVDINSLAIDELNKGRVHIKENGLEEAVKEVVVEKKFCARMSPVEADVFVIAVPTPHNHDLTANLRYVENAIKSILPVLKLGDTIILESTIPPRTTRDVVAPIIDEAGFKSGDDIYLAHCPERVLPGKILKELYENNRTVGGINSNSTEKAAKVYRSFVQGKILETTAESAEMSKLMENTYRDVNIALANELTKISEGLNIDVLEVISLANEHPRVNVHQPGPGVGGHCLAVDPYFIIEKDPENAKLISNARTINNSMPEFVIDQMKKVVKTSSKIAIFGLAYKGNIDDVRESPAMKIAEQLMTENYNVEAYDPYVKQEQITFKLSSYKNALQNADILLILTEHDEFKCLDWQEIDQLMTTPNVLDTKNCVKNVAEQINYYNFGNLYNLKEIEWLVK</sequence>
<dbReference type="InterPro" id="IPR014026">
    <property type="entry name" value="UDP-Glc/GDP-Man_DH_dimer"/>
</dbReference>
<evidence type="ECO:0000256" key="1">
    <source>
        <dbReference type="ARBA" id="ARBA00006601"/>
    </source>
</evidence>
<dbReference type="STRING" id="553311.SAMN05216231_0674"/>
<keyword evidence="3" id="KW-0520">NAD</keyword>
<accession>A0A1H0YIU7</accession>
<dbReference type="InterPro" id="IPR036291">
    <property type="entry name" value="NAD(P)-bd_dom_sf"/>
</dbReference>